<dbReference type="InterPro" id="IPR011701">
    <property type="entry name" value="MFS"/>
</dbReference>
<evidence type="ECO:0000256" key="3">
    <source>
        <dbReference type="ARBA" id="ARBA00022692"/>
    </source>
</evidence>
<feature type="transmembrane region" description="Helical" evidence="6">
    <location>
        <begin position="284"/>
        <end position="307"/>
    </location>
</feature>
<evidence type="ECO:0000256" key="4">
    <source>
        <dbReference type="ARBA" id="ARBA00022989"/>
    </source>
</evidence>
<keyword evidence="4 6" id="KW-1133">Transmembrane helix</keyword>
<dbReference type="InterPro" id="IPR050189">
    <property type="entry name" value="MFS_Efflux_Transporters"/>
</dbReference>
<evidence type="ECO:0000256" key="6">
    <source>
        <dbReference type="SAM" id="Phobius"/>
    </source>
</evidence>
<feature type="transmembrane region" description="Helical" evidence="6">
    <location>
        <begin position="46"/>
        <end position="66"/>
    </location>
</feature>
<feature type="transmembrane region" description="Helical" evidence="6">
    <location>
        <begin position="245"/>
        <end position="263"/>
    </location>
</feature>
<keyword evidence="2" id="KW-1003">Cell membrane</keyword>
<feature type="transmembrane region" description="Helical" evidence="6">
    <location>
        <begin position="220"/>
        <end position="239"/>
    </location>
</feature>
<dbReference type="AlphaFoldDB" id="A0A381W464"/>
<evidence type="ECO:0000256" key="1">
    <source>
        <dbReference type="ARBA" id="ARBA00004651"/>
    </source>
</evidence>
<feature type="transmembrane region" description="Helical" evidence="6">
    <location>
        <begin position="313"/>
        <end position="330"/>
    </location>
</feature>
<evidence type="ECO:0000259" key="7">
    <source>
        <dbReference type="PROSITE" id="PS50850"/>
    </source>
</evidence>
<dbReference type="EMBL" id="UINC01010521">
    <property type="protein sequence ID" value="SVA46768.1"/>
    <property type="molecule type" value="Genomic_DNA"/>
</dbReference>
<accession>A0A381W464</accession>
<evidence type="ECO:0000256" key="5">
    <source>
        <dbReference type="ARBA" id="ARBA00023136"/>
    </source>
</evidence>
<protein>
    <recommendedName>
        <fullName evidence="7">Major facilitator superfamily (MFS) profile domain-containing protein</fullName>
    </recommendedName>
</protein>
<dbReference type="PANTHER" id="PTHR43124">
    <property type="entry name" value="PURINE EFFLUX PUMP PBUE"/>
    <property type="match status" value="1"/>
</dbReference>
<dbReference type="PANTHER" id="PTHR43124:SF3">
    <property type="entry name" value="CHLORAMPHENICOL EFFLUX PUMP RV0191"/>
    <property type="match status" value="1"/>
</dbReference>
<sequence length="333" mass="33471">MVYGFGAFPAGWLAVKHPSETLAGGLALAAIGLGLAAALPERTGPALVICGAGLAAYHPTGIALLAEIYPDGTGQALARNGVGGNVGQVAGPLLAATWPWVGPQGVLWVFAVAAVATLLLGLGTIPAPAGPPAQGRSVLLALLTLPVIALETASALNGFAFRAVMVITPLEVEDFLTSLGTTAENAAPTVALLIMVATVAGIPGTLAAGRAIERKGAGPVIFIAALGVLAGVLLLAGGLTGALPGGLWLATVGMAIFGVFSYGSQPALNTRLAELTDADGRAMLFGVTFALRFGLSFGAPLLVLALVQWQATHVMVVLCALVVLPSLWAWKQR</sequence>
<feature type="transmembrane region" description="Helical" evidence="6">
    <location>
        <begin position="22"/>
        <end position="39"/>
    </location>
</feature>
<dbReference type="InterPro" id="IPR036259">
    <property type="entry name" value="MFS_trans_sf"/>
</dbReference>
<evidence type="ECO:0000256" key="2">
    <source>
        <dbReference type="ARBA" id="ARBA00022475"/>
    </source>
</evidence>
<dbReference type="GO" id="GO:0022857">
    <property type="term" value="F:transmembrane transporter activity"/>
    <property type="evidence" value="ECO:0007669"/>
    <property type="project" value="InterPro"/>
</dbReference>
<dbReference type="PROSITE" id="PS50850">
    <property type="entry name" value="MFS"/>
    <property type="match status" value="1"/>
</dbReference>
<feature type="domain" description="Major facilitator superfamily (MFS) profile" evidence="7">
    <location>
        <begin position="146"/>
        <end position="333"/>
    </location>
</feature>
<gene>
    <name evidence="8" type="ORF">METZ01_LOCUS99622</name>
</gene>
<dbReference type="InterPro" id="IPR020846">
    <property type="entry name" value="MFS_dom"/>
</dbReference>
<dbReference type="GO" id="GO:0005886">
    <property type="term" value="C:plasma membrane"/>
    <property type="evidence" value="ECO:0007669"/>
    <property type="project" value="UniProtKB-SubCell"/>
</dbReference>
<keyword evidence="3 6" id="KW-0812">Transmembrane</keyword>
<dbReference type="Pfam" id="PF07690">
    <property type="entry name" value="MFS_1"/>
    <property type="match status" value="1"/>
</dbReference>
<comment type="subcellular location">
    <subcellularLocation>
        <location evidence="1">Cell membrane</location>
        <topology evidence="1">Multi-pass membrane protein</topology>
    </subcellularLocation>
</comment>
<name>A0A381W464_9ZZZZ</name>
<organism evidence="8">
    <name type="scientific">marine metagenome</name>
    <dbReference type="NCBI Taxonomy" id="408172"/>
    <lineage>
        <taxon>unclassified sequences</taxon>
        <taxon>metagenomes</taxon>
        <taxon>ecological metagenomes</taxon>
    </lineage>
</organism>
<reference evidence="8" key="1">
    <citation type="submission" date="2018-05" db="EMBL/GenBank/DDBJ databases">
        <authorList>
            <person name="Lanie J.A."/>
            <person name="Ng W.-L."/>
            <person name="Kazmierczak K.M."/>
            <person name="Andrzejewski T.M."/>
            <person name="Davidsen T.M."/>
            <person name="Wayne K.J."/>
            <person name="Tettelin H."/>
            <person name="Glass J.I."/>
            <person name="Rusch D."/>
            <person name="Podicherti R."/>
            <person name="Tsui H.-C.T."/>
            <person name="Winkler M.E."/>
        </authorList>
    </citation>
    <scope>NUCLEOTIDE SEQUENCE</scope>
</reference>
<feature type="transmembrane region" description="Helical" evidence="6">
    <location>
        <begin position="106"/>
        <end position="127"/>
    </location>
</feature>
<dbReference type="SUPFAM" id="SSF103473">
    <property type="entry name" value="MFS general substrate transporter"/>
    <property type="match status" value="1"/>
</dbReference>
<feature type="transmembrane region" description="Helical" evidence="6">
    <location>
        <begin position="187"/>
        <end position="208"/>
    </location>
</feature>
<keyword evidence="5 6" id="KW-0472">Membrane</keyword>
<feature type="transmembrane region" description="Helical" evidence="6">
    <location>
        <begin position="139"/>
        <end position="167"/>
    </location>
</feature>
<proteinExistence type="predicted"/>
<evidence type="ECO:0000313" key="8">
    <source>
        <dbReference type="EMBL" id="SVA46768.1"/>
    </source>
</evidence>
<dbReference type="Gene3D" id="1.20.1250.20">
    <property type="entry name" value="MFS general substrate transporter like domains"/>
    <property type="match status" value="1"/>
</dbReference>